<protein>
    <submittedName>
        <fullName evidence="1">URE</fullName>
    </submittedName>
</protein>
<reference evidence="1" key="1">
    <citation type="submission" date="2014-09" db="EMBL/GenBank/DDBJ databases">
        <authorList>
            <person name="Magalhaes I.L.F."/>
            <person name="Oliveira U."/>
            <person name="Santos F.R."/>
            <person name="Vidigal T.H.D.A."/>
            <person name="Brescovit A.D."/>
            <person name="Santos A.J."/>
        </authorList>
    </citation>
    <scope>NUCLEOTIDE SEQUENCE</scope>
    <source>
        <tissue evidence="1">Shoot tissue taken approximately 20 cm above the soil surface</tissue>
    </source>
</reference>
<name>A0A0A9GYD4_ARUDO</name>
<organism evidence="1">
    <name type="scientific">Arundo donax</name>
    <name type="common">Giant reed</name>
    <name type="synonym">Donax arundinaceus</name>
    <dbReference type="NCBI Taxonomy" id="35708"/>
    <lineage>
        <taxon>Eukaryota</taxon>
        <taxon>Viridiplantae</taxon>
        <taxon>Streptophyta</taxon>
        <taxon>Embryophyta</taxon>
        <taxon>Tracheophyta</taxon>
        <taxon>Spermatophyta</taxon>
        <taxon>Magnoliopsida</taxon>
        <taxon>Liliopsida</taxon>
        <taxon>Poales</taxon>
        <taxon>Poaceae</taxon>
        <taxon>PACMAD clade</taxon>
        <taxon>Arundinoideae</taxon>
        <taxon>Arundineae</taxon>
        <taxon>Arundo</taxon>
    </lineage>
</organism>
<evidence type="ECO:0000313" key="1">
    <source>
        <dbReference type="EMBL" id="JAE27586.1"/>
    </source>
</evidence>
<dbReference type="EMBL" id="GBRH01170310">
    <property type="protein sequence ID" value="JAE27586.1"/>
    <property type="molecule type" value="Transcribed_RNA"/>
</dbReference>
<reference evidence="1" key="2">
    <citation type="journal article" date="2015" name="Data Brief">
        <title>Shoot transcriptome of the giant reed, Arundo donax.</title>
        <authorList>
            <person name="Barrero R.A."/>
            <person name="Guerrero F.D."/>
            <person name="Moolhuijzen P."/>
            <person name="Goolsby J.A."/>
            <person name="Tidwell J."/>
            <person name="Bellgard S.E."/>
            <person name="Bellgard M.I."/>
        </authorList>
    </citation>
    <scope>NUCLEOTIDE SEQUENCE</scope>
    <source>
        <tissue evidence="1">Shoot tissue taken approximately 20 cm above the soil surface</tissue>
    </source>
</reference>
<sequence length="36" mass="3821">MLTSVTLFASPGSNRTAVPAGMFSLMPYALCLSKTR</sequence>
<accession>A0A0A9GYD4</accession>
<dbReference type="AlphaFoldDB" id="A0A0A9GYD4"/>
<proteinExistence type="predicted"/>